<name>A0A5J4Z7S3_PORPP</name>
<gene>
    <name evidence="2" type="ORF">FVE85_7371</name>
</gene>
<keyword evidence="1" id="KW-0812">Transmembrane</keyword>
<keyword evidence="1" id="KW-1133">Transmembrane helix</keyword>
<comment type="caution">
    <text evidence="2">The sequence shown here is derived from an EMBL/GenBank/DDBJ whole genome shotgun (WGS) entry which is preliminary data.</text>
</comment>
<organism evidence="2 3">
    <name type="scientific">Porphyridium purpureum</name>
    <name type="common">Red alga</name>
    <name type="synonym">Porphyridium cruentum</name>
    <dbReference type="NCBI Taxonomy" id="35688"/>
    <lineage>
        <taxon>Eukaryota</taxon>
        <taxon>Rhodophyta</taxon>
        <taxon>Bangiophyceae</taxon>
        <taxon>Porphyridiales</taxon>
        <taxon>Porphyridiaceae</taxon>
        <taxon>Porphyridium</taxon>
    </lineage>
</organism>
<feature type="transmembrane region" description="Helical" evidence="1">
    <location>
        <begin position="109"/>
        <end position="129"/>
    </location>
</feature>
<feature type="transmembrane region" description="Helical" evidence="1">
    <location>
        <begin position="82"/>
        <end position="103"/>
    </location>
</feature>
<dbReference type="OMA" id="LSVNHTQ"/>
<evidence type="ECO:0008006" key="4">
    <source>
        <dbReference type="Google" id="ProtNLM"/>
    </source>
</evidence>
<dbReference type="PANTHER" id="PTHR33979:SF2">
    <property type="entry name" value="PEPTIDASE M50B-LIKE-DOMAIN-CONTAINING PROTEIN"/>
    <property type="match status" value="1"/>
</dbReference>
<dbReference type="AlphaFoldDB" id="A0A5J4Z7S3"/>
<feature type="transmembrane region" description="Helical" evidence="1">
    <location>
        <begin position="160"/>
        <end position="177"/>
    </location>
</feature>
<feature type="transmembrane region" description="Helical" evidence="1">
    <location>
        <begin position="12"/>
        <end position="37"/>
    </location>
</feature>
<reference evidence="3" key="1">
    <citation type="journal article" date="2019" name="Nat. Commun.">
        <title>Expansion of phycobilisome linker gene families in mesophilic red algae.</title>
        <authorList>
            <person name="Lee J."/>
            <person name="Kim D."/>
            <person name="Bhattacharya D."/>
            <person name="Yoon H.S."/>
        </authorList>
    </citation>
    <scope>NUCLEOTIDE SEQUENCE [LARGE SCALE GENOMIC DNA]</scope>
    <source>
        <strain evidence="3">CCMP 1328</strain>
    </source>
</reference>
<keyword evidence="3" id="KW-1185">Reference proteome</keyword>
<dbReference type="Pfam" id="PF13398">
    <property type="entry name" value="Peptidase_M50B"/>
    <property type="match status" value="1"/>
</dbReference>
<evidence type="ECO:0000313" key="2">
    <source>
        <dbReference type="EMBL" id="KAA8499786.1"/>
    </source>
</evidence>
<dbReference type="Proteomes" id="UP000324585">
    <property type="component" value="Unassembled WGS sequence"/>
</dbReference>
<sequence>MGSFDLTSSDYILIGLLCGFAVVILVLNCIPGVRVVLLPLKLIVIALHEFGHASAGVATCAKIEGIEVNPDEGGVTRMRGGISWITLPAGYLGSNLWGALMIFLSPNEIAVQIVSGFLCAALIAVLFWADNWLPRFLVLIFLAAMAGFWALQILTSFMGLTYAVLFMGVFSCLYSIMDIYDDLVRRKVNESDASLFAKECPCCPSQGWGVIWALFSIAVMIGACVGAVYVW</sequence>
<feature type="transmembrane region" description="Helical" evidence="1">
    <location>
        <begin position="208"/>
        <end position="230"/>
    </location>
</feature>
<dbReference type="InterPro" id="IPR049500">
    <property type="entry name" value="Peptidase_M50B-like"/>
</dbReference>
<feature type="transmembrane region" description="Helical" evidence="1">
    <location>
        <begin position="136"/>
        <end position="154"/>
    </location>
</feature>
<accession>A0A5J4Z7S3</accession>
<evidence type="ECO:0000313" key="3">
    <source>
        <dbReference type="Proteomes" id="UP000324585"/>
    </source>
</evidence>
<proteinExistence type="predicted"/>
<keyword evidence="1" id="KW-0472">Membrane</keyword>
<dbReference type="PANTHER" id="PTHR33979">
    <property type="entry name" value="OS02G0221600 PROTEIN"/>
    <property type="match status" value="1"/>
</dbReference>
<dbReference type="EMBL" id="VRMN01000001">
    <property type="protein sequence ID" value="KAA8499786.1"/>
    <property type="molecule type" value="Genomic_DNA"/>
</dbReference>
<evidence type="ECO:0000256" key="1">
    <source>
        <dbReference type="SAM" id="Phobius"/>
    </source>
</evidence>
<protein>
    <recommendedName>
        <fullName evidence="4">Peptidase M50B-like protein</fullName>
    </recommendedName>
</protein>
<dbReference type="OrthoDB" id="40823at2759"/>